<protein>
    <submittedName>
        <fullName evidence="2">Uncharacterized protein</fullName>
    </submittedName>
</protein>
<comment type="caution">
    <text evidence="2">The sequence shown here is derived from an EMBL/GenBank/DDBJ whole genome shotgun (WGS) entry which is preliminary data.</text>
</comment>
<organism evidence="2 3">
    <name type="scientific">Kitasatospora xanthocidica</name>
    <dbReference type="NCBI Taxonomy" id="83382"/>
    <lineage>
        <taxon>Bacteria</taxon>
        <taxon>Bacillati</taxon>
        <taxon>Actinomycetota</taxon>
        <taxon>Actinomycetes</taxon>
        <taxon>Kitasatosporales</taxon>
        <taxon>Streptomycetaceae</taxon>
        <taxon>Kitasatospora</taxon>
    </lineage>
</organism>
<accession>A0A372ZQ16</accession>
<evidence type="ECO:0000313" key="3">
    <source>
        <dbReference type="Proteomes" id="UP000263377"/>
    </source>
</evidence>
<name>A0A372ZQ16_9ACTN</name>
<gene>
    <name evidence="2" type="ORF">DR950_06535</name>
</gene>
<dbReference type="Proteomes" id="UP000263377">
    <property type="component" value="Unassembled WGS sequence"/>
</dbReference>
<reference evidence="2 3" key="1">
    <citation type="submission" date="2018-08" db="EMBL/GenBank/DDBJ databases">
        <title>Diversity &amp; Physiological Properties of Lignin-Decomposing Actinobacteria from Soil.</title>
        <authorList>
            <person name="Roh S.G."/>
            <person name="Kim S.B."/>
        </authorList>
    </citation>
    <scope>NUCLEOTIDE SEQUENCE [LARGE SCALE GENOMIC DNA]</scope>
    <source>
        <strain evidence="2 3">MMS17-GH009</strain>
    </source>
</reference>
<keyword evidence="3" id="KW-1185">Reference proteome</keyword>
<evidence type="ECO:0000313" key="2">
    <source>
        <dbReference type="EMBL" id="RGD57500.1"/>
    </source>
</evidence>
<sequence length="642" mass="67287">MNRRLPTTPADTARPGSFDNGLVVSVEGDPGVGPAVELARRTGRRHLGVPTAGAALEIEPAPTLTVVATAAAVDDRWLARASGIDGIGLLTARDGERLTALVSRTLSAPVRPSPRTVLLDATADGAAAVTRDGFSAATRSAGTLVLQAHGRECLVHLADGVLCGRSTGPVSVRPDGHRPLGPTSCVQGEGCYRLHYRGEELLPAASVDADVVLIDSCLVQKVGTGQFTSDTTLALTLLEGSARAVVASPWIRGGFPAAGPLFAALLRDGAPLGRAVAEVNRAAAAGERTVGRFALLGDAALRPHPEAALPAVAADGPFTVGDAGALLDGDPPDAFAVVHGDVDVVRLTGARTLVLPRYGAPLPATGRITRAREPQRERFDRLRTHAEAAATLWAYGLEGSGPEPSGYRAALADAYGGLADTTPTASAAAALDQAEDLLTAVDGAAAERLTALTAQSRYHFVDTYSDTSRRVDERPATCPECDGRAALIRWSHAIAPLVERELLSCPVCGEVTDTDTRAAVTCRLEGPRHAVRGEPLRQRAVLHNATARPVHARLGFALLYEDLYGTDWSRTEEVLLDPGEERGIDVGGGVPADFDVADRHGLRLFTVAGGRISTYSRYLWVTANRATRDELYEHPTHHGGAA</sequence>
<evidence type="ECO:0000256" key="1">
    <source>
        <dbReference type="SAM" id="MobiDB-lite"/>
    </source>
</evidence>
<dbReference type="EMBL" id="QVIG01000001">
    <property type="protein sequence ID" value="RGD57500.1"/>
    <property type="molecule type" value="Genomic_DNA"/>
</dbReference>
<proteinExistence type="predicted"/>
<dbReference type="AlphaFoldDB" id="A0A372ZQ16"/>
<dbReference type="RefSeq" id="WP_117486274.1">
    <property type="nucleotide sequence ID" value="NZ_QVIG01000001.1"/>
</dbReference>
<feature type="region of interest" description="Disordered" evidence="1">
    <location>
        <begin position="1"/>
        <end position="20"/>
    </location>
</feature>